<evidence type="ECO:0000313" key="2">
    <source>
        <dbReference type="EMBL" id="POA08775.1"/>
    </source>
</evidence>
<feature type="domain" description="N-acetyltransferase" evidence="1">
    <location>
        <begin position="152"/>
        <end position="291"/>
    </location>
</feature>
<dbReference type="PROSITE" id="PS51186">
    <property type="entry name" value="GNAT"/>
    <property type="match status" value="1"/>
</dbReference>
<name>A0A2K4FCX6_9STAP</name>
<dbReference type="AlphaFoldDB" id="A0A2K4FCX6"/>
<organism evidence="2 3">
    <name type="scientific">Staphylococcus argensis</name>
    <dbReference type="NCBI Taxonomy" id="1607738"/>
    <lineage>
        <taxon>Bacteria</taxon>
        <taxon>Bacillati</taxon>
        <taxon>Bacillota</taxon>
        <taxon>Bacilli</taxon>
        <taxon>Bacillales</taxon>
        <taxon>Staphylococcaceae</taxon>
        <taxon>Staphylococcus</taxon>
    </lineage>
</organism>
<dbReference type="SUPFAM" id="SSF55729">
    <property type="entry name" value="Acyl-CoA N-acyltransferases (Nat)"/>
    <property type="match status" value="1"/>
</dbReference>
<dbReference type="Pfam" id="PF00583">
    <property type="entry name" value="Acetyltransf_1"/>
    <property type="match status" value="1"/>
</dbReference>
<keyword evidence="2" id="KW-0808">Transferase</keyword>
<dbReference type="GO" id="GO:0004145">
    <property type="term" value="F:diamine N-acetyltransferase activity"/>
    <property type="evidence" value="ECO:0007669"/>
    <property type="project" value="TreeGrafter"/>
</dbReference>
<dbReference type="PANTHER" id="PTHR43415">
    <property type="entry name" value="SPERMIDINE N(1)-ACETYLTRANSFERASE"/>
    <property type="match status" value="1"/>
</dbReference>
<evidence type="ECO:0000259" key="1">
    <source>
        <dbReference type="PROSITE" id="PS51186"/>
    </source>
</evidence>
<evidence type="ECO:0000313" key="3">
    <source>
        <dbReference type="Proteomes" id="UP000242712"/>
    </source>
</evidence>
<dbReference type="PANTHER" id="PTHR43415:SF6">
    <property type="entry name" value="SPERMIDINE N(1)-ACETYLTRANSFERASE"/>
    <property type="match status" value="1"/>
</dbReference>
<accession>A0A2K4FCX6</accession>
<dbReference type="Proteomes" id="UP000242712">
    <property type="component" value="Unassembled WGS sequence"/>
</dbReference>
<dbReference type="Gene3D" id="3.40.630.30">
    <property type="match status" value="1"/>
</dbReference>
<keyword evidence="3" id="KW-1185">Reference proteome</keyword>
<protein>
    <submittedName>
        <fullName evidence="2">N-acetyltransferase</fullName>
    </submittedName>
</protein>
<dbReference type="EMBL" id="PPPX01000011">
    <property type="protein sequence ID" value="POA08775.1"/>
    <property type="molecule type" value="Genomic_DNA"/>
</dbReference>
<comment type="caution">
    <text evidence="2">The sequence shown here is derived from an EMBL/GenBank/DDBJ whole genome shotgun (WGS) entry which is preliminary data.</text>
</comment>
<dbReference type="CDD" id="cd04301">
    <property type="entry name" value="NAT_SF"/>
    <property type="match status" value="1"/>
</dbReference>
<gene>
    <name evidence="2" type="ORF">CD039_07235</name>
</gene>
<dbReference type="OrthoDB" id="2417302at2"/>
<dbReference type="GeneID" id="98298141"/>
<proteinExistence type="predicted"/>
<dbReference type="InterPro" id="IPR000182">
    <property type="entry name" value="GNAT_dom"/>
</dbReference>
<reference evidence="2 3" key="1">
    <citation type="submission" date="2017-08" db="EMBL/GenBank/DDBJ databases">
        <title>Draft genome sequences of 64 type strains of genus Staph aureus.</title>
        <authorList>
            <person name="Cole K."/>
            <person name="Golubchik T."/>
            <person name="Russell J."/>
            <person name="Foster D."/>
            <person name="Llewelyn M."/>
            <person name="Wilson D."/>
            <person name="Crook D."/>
            <person name="Paul J."/>
        </authorList>
    </citation>
    <scope>NUCLEOTIDE SEQUENCE [LARGE SCALE GENOMIC DNA]</scope>
    <source>
        <strain evidence="2 3">DSM 29875</strain>
    </source>
</reference>
<dbReference type="InterPro" id="IPR016181">
    <property type="entry name" value="Acyl_CoA_acyltransferase"/>
</dbReference>
<dbReference type="RefSeq" id="WP_103371741.1">
    <property type="nucleotide sequence ID" value="NZ_CBCRVO010000003.1"/>
</dbReference>
<sequence>MNITQLTDTQTILNFIEHANYDKTSYLYKLPQEHAHINQMLDQAIDNPGVFALVEDDDIKAVLFAFTYDTERYKVIGPIVQTDYTLSIEDQDALFKHMYQAQPPEANFNFSYEAQTQTYAREMKAMNVAYNFTDYYLEAYPDQSEALASSHPTITEYHKAYFRAFRKLHDKAFKRAEMSAEDIVDSLDEHNRLFIYMSEGLLKGYVYLQVNPNNRIAEIKYFTSHRDYRFKGIAFDLLKYVLHFAFTNYELKKVYFKIRSKNSKLVERFNELGFVVNNEYKKFKFVANNLQ</sequence>